<dbReference type="NCBIfam" id="TIGR02395">
    <property type="entry name" value="rpoN_sigma"/>
    <property type="match status" value="1"/>
</dbReference>
<evidence type="ECO:0000256" key="4">
    <source>
        <dbReference type="ARBA" id="ARBA00022695"/>
    </source>
</evidence>
<dbReference type="InterPro" id="IPR007634">
    <property type="entry name" value="RNA_pol_sigma_54_DNA-bd"/>
</dbReference>
<dbReference type="EMBL" id="AP014568">
    <property type="protein sequence ID" value="BAO82009.1"/>
    <property type="molecule type" value="Genomic_DNA"/>
</dbReference>
<dbReference type="Pfam" id="PF00309">
    <property type="entry name" value="Sigma54_AID"/>
    <property type="match status" value="1"/>
</dbReference>
<dbReference type="PIRSF" id="PIRSF000774">
    <property type="entry name" value="RpoN"/>
    <property type="match status" value="1"/>
</dbReference>
<evidence type="ECO:0000256" key="9">
    <source>
        <dbReference type="PIRNR" id="PIRNR000774"/>
    </source>
</evidence>
<feature type="region of interest" description="Disordered" evidence="10">
    <location>
        <begin position="39"/>
        <end position="71"/>
    </location>
</feature>
<organism evidence="13 14">
    <name type="scientific">Serpentinimonas raichei</name>
    <dbReference type="NCBI Taxonomy" id="1458425"/>
    <lineage>
        <taxon>Bacteria</taxon>
        <taxon>Pseudomonadati</taxon>
        <taxon>Pseudomonadota</taxon>
        <taxon>Betaproteobacteria</taxon>
        <taxon>Burkholderiales</taxon>
        <taxon>Comamonadaceae</taxon>
        <taxon>Serpentinimonas</taxon>
    </lineage>
</organism>
<dbReference type="InterPro" id="IPR007046">
    <property type="entry name" value="RNA_pol_sigma_54_core-bd"/>
</dbReference>
<dbReference type="Proteomes" id="UP000067461">
    <property type="component" value="Chromosome"/>
</dbReference>
<accession>A0A060NSX7</accession>
<dbReference type="STRING" id="1458425.SRAA_2155"/>
<dbReference type="GO" id="GO:0016987">
    <property type="term" value="F:sigma factor activity"/>
    <property type="evidence" value="ECO:0007669"/>
    <property type="project" value="UniProtKB-KW"/>
</dbReference>
<evidence type="ECO:0000256" key="5">
    <source>
        <dbReference type="ARBA" id="ARBA00023015"/>
    </source>
</evidence>
<evidence type="ECO:0000256" key="1">
    <source>
        <dbReference type="ARBA" id="ARBA00008798"/>
    </source>
</evidence>
<keyword evidence="2 9" id="KW-0240">DNA-directed RNA polymerase</keyword>
<dbReference type="InterPro" id="IPR000394">
    <property type="entry name" value="RNA_pol_sigma_54"/>
</dbReference>
<feature type="domain" description="RNA polymerase sigma factor 54 DNA-binding" evidence="11">
    <location>
        <begin position="391"/>
        <end position="546"/>
    </location>
</feature>
<sequence>MKQGLSLRLSQNLALTPQLQQSIRLLQLSTLELEQEIGQMLDDNPFLEPDPADEPFEASPAAPPEAALAAHAELDAPASHDAGAGAPDEVPALDAAFEAAWTGAATDSGGGGPEAEHHDAGDFAESSDPGDWGEPGAARSGAAPEDDNGAGPDWARAPESLTQHLHQQACALRLEPQVALALHALIESLDDDGYLADGLDELAAALCGMEQTSGAHAPDSGLHTMAPLSASQPMATDRRHAHWQHCLQQALEQLQQMEPTGVGARNLAECLQLQILELRNRPESRTALAICQQPLDYLARRDSRRLAQLCRCNEALVRAAFGLIARLEPKPGRRFAVLEPHQLRPDVIVTAQGRGFKVALNPEVLPRLRLHETYALALRQGRGGGQSHAGLQQHLQEARWFIKNIQQRFDTILRVASAIVERQRPFFQHGALAMRPLVLREIADEVGLHESTISRVTSAKFMATPQGTYEFKYFFGSALATEAGSSASSTAVRALIQQLIAAENPSHPLSDNQLADLLKAQGIACARRTVAKYREALRIAPTHLRKAL</sequence>
<dbReference type="RefSeq" id="WP_045532683.1">
    <property type="nucleotide sequence ID" value="NZ_AP014568.1"/>
</dbReference>
<comment type="similarity">
    <text evidence="1 9">Belongs to the sigma-54 factor family.</text>
</comment>
<protein>
    <recommendedName>
        <fullName evidence="9">RNA polymerase sigma-54 factor</fullName>
    </recommendedName>
</protein>
<evidence type="ECO:0000259" key="11">
    <source>
        <dbReference type="Pfam" id="PF04552"/>
    </source>
</evidence>
<dbReference type="HOGENOM" id="CLU_020569_0_1_4"/>
<dbReference type="GO" id="GO:0003677">
    <property type="term" value="F:DNA binding"/>
    <property type="evidence" value="ECO:0007669"/>
    <property type="project" value="UniProtKB-KW"/>
</dbReference>
<keyword evidence="5 9" id="KW-0805">Transcription regulation</keyword>
<keyword evidence="3 9" id="KW-0808">Transferase</keyword>
<proteinExistence type="inferred from homology"/>
<reference evidence="13 14" key="1">
    <citation type="journal article" date="2014" name="Nat. Commun.">
        <title>Physiological and genomic features of highly alkaliphilic hydrogen-utilizing Betaproteobacteria from a continental serpentinizing site.</title>
        <authorList>
            <person name="Suzuki S."/>
            <person name="Kuenen J.G."/>
            <person name="Schipper K."/>
            <person name="van der Velde S."/>
            <person name="Ishii S."/>
            <person name="Wu A."/>
            <person name="Sorokin D.Y."/>
            <person name="Tenney A."/>
            <person name="Meng X.Y."/>
            <person name="Morrill P.L."/>
            <person name="Kamagata Y."/>
            <person name="Muyzer G."/>
            <person name="Nealson K.H."/>
        </authorList>
    </citation>
    <scope>NUCLEOTIDE SEQUENCE [LARGE SCALE GENOMIC DNA]</scope>
    <source>
        <strain evidence="13 14">A1</strain>
    </source>
</reference>
<dbReference type="PRINTS" id="PR00045">
    <property type="entry name" value="SIGMA54FCT"/>
</dbReference>
<evidence type="ECO:0000256" key="7">
    <source>
        <dbReference type="ARBA" id="ARBA00023125"/>
    </source>
</evidence>
<feature type="region of interest" description="Disordered" evidence="10">
    <location>
        <begin position="103"/>
        <end position="156"/>
    </location>
</feature>
<evidence type="ECO:0000313" key="14">
    <source>
        <dbReference type="Proteomes" id="UP000067461"/>
    </source>
</evidence>
<dbReference type="Pfam" id="PF04963">
    <property type="entry name" value="Sigma54_CBD"/>
    <property type="match status" value="1"/>
</dbReference>
<dbReference type="InterPro" id="IPR038709">
    <property type="entry name" value="RpoN_core-bd_sf"/>
</dbReference>
<keyword evidence="7 9" id="KW-0238">DNA-binding</keyword>
<dbReference type="Gene3D" id="1.10.10.1330">
    <property type="entry name" value="RNA polymerase sigma-54 factor, core-binding domain"/>
    <property type="match status" value="1"/>
</dbReference>
<keyword evidence="6 9" id="KW-0731">Sigma factor</keyword>
<dbReference type="AlphaFoldDB" id="A0A060NSX7"/>
<evidence type="ECO:0000256" key="2">
    <source>
        <dbReference type="ARBA" id="ARBA00022478"/>
    </source>
</evidence>
<evidence type="ECO:0000256" key="8">
    <source>
        <dbReference type="ARBA" id="ARBA00023163"/>
    </source>
</evidence>
<dbReference type="PANTHER" id="PTHR32248:SF4">
    <property type="entry name" value="RNA POLYMERASE SIGMA-54 FACTOR"/>
    <property type="match status" value="1"/>
</dbReference>
<dbReference type="OrthoDB" id="9814402at2"/>
<keyword evidence="14" id="KW-1185">Reference proteome</keyword>
<dbReference type="PROSITE" id="PS50044">
    <property type="entry name" value="SIGMA54_3"/>
    <property type="match status" value="1"/>
</dbReference>
<dbReference type="Pfam" id="PF04552">
    <property type="entry name" value="Sigma54_DBD"/>
    <property type="match status" value="1"/>
</dbReference>
<evidence type="ECO:0000259" key="12">
    <source>
        <dbReference type="Pfam" id="PF04963"/>
    </source>
</evidence>
<keyword evidence="8 9" id="KW-0804">Transcription</keyword>
<evidence type="ECO:0000256" key="10">
    <source>
        <dbReference type="SAM" id="MobiDB-lite"/>
    </source>
</evidence>
<dbReference type="Gene3D" id="1.10.10.60">
    <property type="entry name" value="Homeodomain-like"/>
    <property type="match status" value="1"/>
</dbReference>
<feature type="compositionally biased region" description="Low complexity" evidence="10">
    <location>
        <begin position="57"/>
        <end position="71"/>
    </location>
</feature>
<gene>
    <name evidence="13" type="ORF">SRAA_2155</name>
</gene>
<dbReference type="GO" id="GO:0016779">
    <property type="term" value="F:nucleotidyltransferase activity"/>
    <property type="evidence" value="ECO:0007669"/>
    <property type="project" value="UniProtKB-KW"/>
</dbReference>
<dbReference type="PANTHER" id="PTHR32248">
    <property type="entry name" value="RNA POLYMERASE SIGMA-54 FACTOR"/>
    <property type="match status" value="1"/>
</dbReference>
<dbReference type="GO" id="GO:0001216">
    <property type="term" value="F:DNA-binding transcription activator activity"/>
    <property type="evidence" value="ECO:0007669"/>
    <property type="project" value="InterPro"/>
</dbReference>
<dbReference type="GO" id="GO:0006352">
    <property type="term" value="P:DNA-templated transcription initiation"/>
    <property type="evidence" value="ECO:0007669"/>
    <property type="project" value="InterPro"/>
</dbReference>
<keyword evidence="4 9" id="KW-0548">Nucleotidyltransferase</keyword>
<feature type="domain" description="RNA polymerase sigma factor 54 core-binding" evidence="12">
    <location>
        <begin position="155"/>
        <end position="374"/>
    </location>
</feature>
<dbReference type="GO" id="GO:0000428">
    <property type="term" value="C:DNA-directed RNA polymerase complex"/>
    <property type="evidence" value="ECO:0007669"/>
    <property type="project" value="UniProtKB-KW"/>
</dbReference>
<evidence type="ECO:0000256" key="3">
    <source>
        <dbReference type="ARBA" id="ARBA00022679"/>
    </source>
</evidence>
<dbReference type="PROSITE" id="PS00718">
    <property type="entry name" value="SIGMA54_2"/>
    <property type="match status" value="1"/>
</dbReference>
<comment type="function">
    <text evidence="9">Sigma factors are initiation factors that promote the attachment of RNA polymerase to specific initiation sites and are then released.</text>
</comment>
<name>A0A060NSX7_9BURK</name>
<evidence type="ECO:0000256" key="6">
    <source>
        <dbReference type="ARBA" id="ARBA00023082"/>
    </source>
</evidence>
<evidence type="ECO:0000313" key="13">
    <source>
        <dbReference type="EMBL" id="BAO82009.1"/>
    </source>
</evidence>
<dbReference type="KEGG" id="cbaa:SRAA_2155"/>
<dbReference type="PROSITE" id="PS00717">
    <property type="entry name" value="SIGMA54_1"/>
    <property type="match status" value="1"/>
</dbReference>